<sequence>MISSVLDSNKVSNSQLQIDCILLLNELFINDSITNLVVKSYFFEGVRGEFYKLENYCICFDFTYFDYSIEFDLSYDQLEYYITKKDKLIKERNLEDFWGDKIMIEKFIIYLKKDLVKLEIPFNDIKS</sequence>
<keyword evidence="2" id="KW-1185">Reference proteome</keyword>
<evidence type="ECO:0000313" key="1">
    <source>
        <dbReference type="EMBL" id="MFB9109795.1"/>
    </source>
</evidence>
<accession>A0ABV5HD18</accession>
<dbReference type="EMBL" id="JBHMFE010000019">
    <property type="protein sequence ID" value="MFB9109795.1"/>
    <property type="molecule type" value="Genomic_DNA"/>
</dbReference>
<gene>
    <name evidence="1" type="ORF">ACFFVK_14505</name>
</gene>
<reference evidence="1 2" key="1">
    <citation type="submission" date="2024-09" db="EMBL/GenBank/DDBJ databases">
        <authorList>
            <person name="Sun Q."/>
            <person name="Mori K."/>
        </authorList>
    </citation>
    <scope>NUCLEOTIDE SEQUENCE [LARGE SCALE GENOMIC DNA]</scope>
    <source>
        <strain evidence="1 2">CECT 8365</strain>
    </source>
</reference>
<organism evidence="1 2">
    <name type="scientific">Flavobacterium gyeonganense</name>
    <dbReference type="NCBI Taxonomy" id="1310418"/>
    <lineage>
        <taxon>Bacteria</taxon>
        <taxon>Pseudomonadati</taxon>
        <taxon>Bacteroidota</taxon>
        <taxon>Flavobacteriia</taxon>
        <taxon>Flavobacteriales</taxon>
        <taxon>Flavobacteriaceae</taxon>
        <taxon>Flavobacterium</taxon>
    </lineage>
</organism>
<name>A0ABV5HD18_9FLAO</name>
<comment type="caution">
    <text evidence="1">The sequence shown here is derived from an EMBL/GenBank/DDBJ whole genome shotgun (WGS) entry which is preliminary data.</text>
</comment>
<evidence type="ECO:0000313" key="2">
    <source>
        <dbReference type="Proteomes" id="UP001589562"/>
    </source>
</evidence>
<proteinExistence type="predicted"/>
<protein>
    <submittedName>
        <fullName evidence="1">Uncharacterized protein</fullName>
    </submittedName>
</protein>
<dbReference type="RefSeq" id="WP_278011734.1">
    <property type="nucleotide sequence ID" value="NZ_CP121112.1"/>
</dbReference>
<dbReference type="Proteomes" id="UP001589562">
    <property type="component" value="Unassembled WGS sequence"/>
</dbReference>